<name>A0A4Q2M5W5_9MICO</name>
<dbReference type="Pfam" id="PF25976">
    <property type="entry name" value="LpqB_N"/>
    <property type="match status" value="1"/>
</dbReference>
<dbReference type="EMBL" id="SDPM01000002">
    <property type="protein sequence ID" value="RXZ87308.1"/>
    <property type="molecule type" value="Genomic_DNA"/>
</dbReference>
<accession>A0A4Q2M5W5</accession>
<dbReference type="OrthoDB" id="3226781at2"/>
<reference evidence="3 4" key="1">
    <citation type="submission" date="2019-01" db="EMBL/GenBank/DDBJ databases">
        <title>Agromyces.</title>
        <authorList>
            <person name="Li J."/>
        </authorList>
    </citation>
    <scope>NUCLEOTIDE SEQUENCE [LARGE SCALE GENOMIC DNA]</scope>
    <source>
        <strain evidence="3 4">DSM 23870</strain>
    </source>
</reference>
<dbReference type="InterPro" id="IPR059026">
    <property type="entry name" value="LpqB_N"/>
</dbReference>
<dbReference type="RefSeq" id="WP_129172882.1">
    <property type="nucleotide sequence ID" value="NZ_JACCBI010000001.1"/>
</dbReference>
<evidence type="ECO:0000313" key="2">
    <source>
        <dbReference type="EMBL" id="NYD66641.1"/>
    </source>
</evidence>
<gene>
    <name evidence="2" type="ORF">BJ972_001160</name>
    <name evidence="3" type="ORF">ESP50_05145</name>
</gene>
<organism evidence="3 4">
    <name type="scientific">Agromyces atrinae</name>
    <dbReference type="NCBI Taxonomy" id="592376"/>
    <lineage>
        <taxon>Bacteria</taxon>
        <taxon>Bacillati</taxon>
        <taxon>Actinomycetota</taxon>
        <taxon>Actinomycetes</taxon>
        <taxon>Micrococcales</taxon>
        <taxon>Microbacteriaceae</taxon>
        <taxon>Agromyces</taxon>
    </lineage>
</organism>
<dbReference type="InterPro" id="IPR019606">
    <property type="entry name" value="GerMN"/>
</dbReference>
<feature type="domain" description="GerMN" evidence="1">
    <location>
        <begin position="206"/>
        <end position="295"/>
    </location>
</feature>
<dbReference type="Pfam" id="PF10646">
    <property type="entry name" value="Germane"/>
    <property type="match status" value="1"/>
</dbReference>
<evidence type="ECO:0000313" key="4">
    <source>
        <dbReference type="Proteomes" id="UP000292686"/>
    </source>
</evidence>
<protein>
    <recommendedName>
        <fullName evidence="1">GerMN domain-containing protein</fullName>
    </recommendedName>
</protein>
<sequence>MRELRSSLARWALALVAVVALSGCTGIPSSGPVQQGQPGAVEESIELDVIARGPQRDATQQQILDGFILAAASPRNNYQIARDFLTPAFASDWHPEAGVTIDLNFETRSFTATSDTSIRVAASPIASVTSTGQYREEEPGSPVPLDYEFEQVDGQWRISVAPPGVLTDEATFAQVFAKHALYFFDPAFEYLVPDLRWFPRQRESTQTSIVKALLAGPSEWLGPGVVTAFPDSVRLRSEAVPVSSGVATVDLSGDASNEVVALQRMQLQLASSLESVRSIRSVDLSFNGVVEALSPLVPEPVETPRVDARALVSAGGAFGFLSLQSQSVTEIPELSDEIEALEPEQVTLGVGGTVAAVLSEAGVSRVQAGSESELLDERPGLIAPALDGYGVVWSVPAGDPGALSWFAPDGSSGTIDPGWPEGTTMVALNVSRDGTRMLAVLSGGSVAHLFVASIQRADAAGAPASLGTPFDLVSVEGDALDATWIDPLNVAALVSVGGEETIVAVQEIGGRSSSRSGAVSGVSIVGGNTQRELRILTAAGEVAVQSGLGWQTRAGSVSLLATQQGQ</sequence>
<dbReference type="AlphaFoldDB" id="A0A4Q2M5W5"/>
<evidence type="ECO:0000313" key="5">
    <source>
        <dbReference type="Proteomes" id="UP000581087"/>
    </source>
</evidence>
<reference evidence="2 5" key="2">
    <citation type="submission" date="2020-07" db="EMBL/GenBank/DDBJ databases">
        <title>Sequencing the genomes of 1000 actinobacteria strains.</title>
        <authorList>
            <person name="Klenk H.-P."/>
        </authorList>
    </citation>
    <scope>NUCLEOTIDE SEQUENCE [LARGE SCALE GENOMIC DNA]</scope>
    <source>
        <strain evidence="2 5">DSM 23870</strain>
    </source>
</reference>
<dbReference type="SMART" id="SM00909">
    <property type="entry name" value="Germane"/>
    <property type="match status" value="1"/>
</dbReference>
<evidence type="ECO:0000259" key="1">
    <source>
        <dbReference type="SMART" id="SM00909"/>
    </source>
</evidence>
<dbReference type="Proteomes" id="UP000292686">
    <property type="component" value="Unassembled WGS sequence"/>
</dbReference>
<proteinExistence type="predicted"/>
<dbReference type="EMBL" id="JACCBI010000001">
    <property type="protein sequence ID" value="NYD66641.1"/>
    <property type="molecule type" value="Genomic_DNA"/>
</dbReference>
<keyword evidence="4" id="KW-1185">Reference proteome</keyword>
<dbReference type="Proteomes" id="UP000581087">
    <property type="component" value="Unassembled WGS sequence"/>
</dbReference>
<evidence type="ECO:0000313" key="3">
    <source>
        <dbReference type="EMBL" id="RXZ87308.1"/>
    </source>
</evidence>
<comment type="caution">
    <text evidence="3">The sequence shown here is derived from an EMBL/GenBank/DDBJ whole genome shotgun (WGS) entry which is preliminary data.</text>
</comment>
<dbReference type="PROSITE" id="PS51257">
    <property type="entry name" value="PROKAR_LIPOPROTEIN"/>
    <property type="match status" value="1"/>
</dbReference>